<dbReference type="PROSITE" id="PS51257">
    <property type="entry name" value="PROKAR_LIPOPROTEIN"/>
    <property type="match status" value="1"/>
</dbReference>
<organism evidence="3 4">
    <name type="scientific">Frigoriglobus tundricola</name>
    <dbReference type="NCBI Taxonomy" id="2774151"/>
    <lineage>
        <taxon>Bacteria</taxon>
        <taxon>Pseudomonadati</taxon>
        <taxon>Planctomycetota</taxon>
        <taxon>Planctomycetia</taxon>
        <taxon>Gemmatales</taxon>
        <taxon>Gemmataceae</taxon>
        <taxon>Frigoriglobus</taxon>
    </lineage>
</organism>
<evidence type="ECO:0000313" key="4">
    <source>
        <dbReference type="Proteomes" id="UP000503447"/>
    </source>
</evidence>
<dbReference type="AlphaFoldDB" id="A0A6M5Z2P2"/>
<keyword evidence="2" id="KW-0472">Membrane</keyword>
<dbReference type="Proteomes" id="UP000503447">
    <property type="component" value="Chromosome"/>
</dbReference>
<evidence type="ECO:0000256" key="1">
    <source>
        <dbReference type="SAM" id="MobiDB-lite"/>
    </source>
</evidence>
<evidence type="ECO:0000256" key="2">
    <source>
        <dbReference type="SAM" id="Phobius"/>
    </source>
</evidence>
<dbReference type="EMBL" id="CP053452">
    <property type="protein sequence ID" value="QJW99462.1"/>
    <property type="molecule type" value="Genomic_DNA"/>
</dbReference>
<feature type="compositionally biased region" description="Basic and acidic residues" evidence="1">
    <location>
        <begin position="141"/>
        <end position="150"/>
    </location>
</feature>
<feature type="region of interest" description="Disordered" evidence="1">
    <location>
        <begin position="108"/>
        <end position="159"/>
    </location>
</feature>
<dbReference type="KEGG" id="ftj:FTUN_7074"/>
<name>A0A6M5Z2P2_9BACT</name>
<keyword evidence="4" id="KW-1185">Reference proteome</keyword>
<protein>
    <submittedName>
        <fullName evidence="3">Uncharacterized protein</fullName>
    </submittedName>
</protein>
<keyword evidence="2" id="KW-0812">Transmembrane</keyword>
<feature type="transmembrane region" description="Helical" evidence="2">
    <location>
        <begin position="55"/>
        <end position="76"/>
    </location>
</feature>
<accession>A0A6M5Z2P2</accession>
<gene>
    <name evidence="3" type="ORF">FTUN_7074</name>
</gene>
<reference evidence="4" key="1">
    <citation type="submission" date="2020-05" db="EMBL/GenBank/DDBJ databases">
        <title>Frigoriglobus tundricola gen. nov., sp. nov., a psychrotolerant cellulolytic planctomycete of the family Gemmataceae with two divergent copies of 16S rRNA gene.</title>
        <authorList>
            <person name="Kulichevskaya I.S."/>
            <person name="Ivanova A.A."/>
            <person name="Naumoff D.G."/>
            <person name="Beletsky A.V."/>
            <person name="Rijpstra W.I.C."/>
            <person name="Sinninghe Damste J.S."/>
            <person name="Mardanov A.V."/>
            <person name="Ravin N.V."/>
            <person name="Dedysh S.N."/>
        </authorList>
    </citation>
    <scope>NUCLEOTIDE SEQUENCE [LARGE SCALE GENOMIC DNA]</scope>
    <source>
        <strain evidence="4">PL17</strain>
    </source>
</reference>
<proteinExistence type="predicted"/>
<evidence type="ECO:0000313" key="3">
    <source>
        <dbReference type="EMBL" id="QJW99462.1"/>
    </source>
</evidence>
<sequence>MHPVLKRVLLHGGATAVVLACVGLLFSQLAAMWASGSGQTARTDLDPQVGAAIRYRVPLMMAFWGFAFVAAAELLLHRFRRPVAEKSPEPPADDAEKLLNELLAQAEAKMAQEAESRKAQAQGPGAETPERKSEGSGQKPEPGHRSDGGDGARAGPSVL</sequence>
<dbReference type="RefSeq" id="WP_171474424.1">
    <property type="nucleotide sequence ID" value="NZ_CP053452.2"/>
</dbReference>
<feature type="transmembrane region" description="Helical" evidence="2">
    <location>
        <begin position="12"/>
        <end position="35"/>
    </location>
</feature>
<keyword evidence="2" id="KW-1133">Transmembrane helix</keyword>